<gene>
    <name evidence="1" type="ORF">LEP1GSC029_0105</name>
</gene>
<accession>A0A829D684</accession>
<dbReference type="AlphaFoldDB" id="A0A829D684"/>
<feature type="non-terminal residue" evidence="1">
    <location>
        <position position="61"/>
    </location>
</feature>
<comment type="caution">
    <text evidence="1">The sequence shown here is derived from an EMBL/GenBank/DDBJ whole genome shotgun (WGS) entry which is preliminary data.</text>
</comment>
<proteinExistence type="predicted"/>
<dbReference type="EMBL" id="AFJL02000135">
    <property type="protein sequence ID" value="EMY04399.1"/>
    <property type="molecule type" value="Genomic_DNA"/>
</dbReference>
<reference evidence="1 2" key="1">
    <citation type="submission" date="2013-02" db="EMBL/GenBank/DDBJ databases">
        <authorList>
            <person name="Harkins D.M."/>
            <person name="Durkin A.S."/>
            <person name="Brinkac L.M."/>
            <person name="Haft D.H."/>
            <person name="Selengut J.D."/>
            <person name="Sanka R."/>
            <person name="DePew J."/>
            <person name="Purushe J."/>
            <person name="Whelen A.C."/>
            <person name="Vinetz J.M."/>
            <person name="Sutton G.G."/>
            <person name="Nierman W.C."/>
            <person name="Fouts D.E."/>
        </authorList>
    </citation>
    <scope>NUCLEOTIDE SEQUENCE [LARGE SCALE GENOMIC DNA]</scope>
    <source>
        <strain evidence="1 2">2002000626</strain>
    </source>
</reference>
<dbReference type="Proteomes" id="UP000012329">
    <property type="component" value="Unassembled WGS sequence"/>
</dbReference>
<protein>
    <submittedName>
        <fullName evidence="1">Uncharacterized protein</fullName>
    </submittedName>
</protein>
<evidence type="ECO:0000313" key="1">
    <source>
        <dbReference type="EMBL" id="EMY04399.1"/>
    </source>
</evidence>
<evidence type="ECO:0000313" key="2">
    <source>
        <dbReference type="Proteomes" id="UP000012329"/>
    </source>
</evidence>
<sequence length="61" mass="7236">MLNRLFHPYSRYCIYTLVILFLALNRSKLDNQIPFVSSDSEIKYYQTVMFAEKGIRAIQES</sequence>
<organism evidence="1 2">
    <name type="scientific">Leptospira interrogans str. 2002000626</name>
    <dbReference type="NCBI Taxonomy" id="996803"/>
    <lineage>
        <taxon>Bacteria</taxon>
        <taxon>Pseudomonadati</taxon>
        <taxon>Spirochaetota</taxon>
        <taxon>Spirochaetia</taxon>
        <taxon>Leptospirales</taxon>
        <taxon>Leptospiraceae</taxon>
        <taxon>Leptospira</taxon>
    </lineage>
</organism>
<name>A0A829D684_LEPIR</name>